<dbReference type="Pfam" id="PF16033">
    <property type="entry name" value="DUF4789"/>
    <property type="match status" value="1"/>
</dbReference>
<reference evidence="1" key="1">
    <citation type="submission" date="2015-10" db="EMBL/GenBank/DDBJ databases">
        <title>EvidentialGene: Evidence-directed Construction of Complete mRNA Transcriptomes without Genomes.</title>
        <authorList>
            <person name="Gilbert D.G."/>
        </authorList>
    </citation>
    <scope>NUCLEOTIDE SEQUENCE</scope>
</reference>
<sequence>MDIHTNMKLFLAVLALSSLCSAAPQFGFLPKAPLYGHLIGRPLVADLWSSEDFDPVSVEDDSSEEVVVPITLEQARVRLMRYMRELERDIEEDIFENDYLDVQSSLYKLNNRVWPKMVYLSDQIYDNLLLANDVKALEREHKIRVGLKRDVARIRFKTGTRKCPSPDESFFAPTKRCVTVESSEADLNPCASKKDMLLYDGIDNRAVCDCVVDDRNLVFSELDGRCHRLNQQGPCQNGTWLIMSAEGKVVCEEVPADCVADGEHVYWSPDPLVAKPQCVQLSVRGSCAEGDLLQRNRSGAVACRSPSRPQPLVQLHTSCPPGSFRGQNHQCPI</sequence>
<dbReference type="AlphaFoldDB" id="A0A0N8EDG8"/>
<evidence type="ECO:0000313" key="1">
    <source>
        <dbReference type="EMBL" id="JAN57213.1"/>
    </source>
</evidence>
<proteinExistence type="predicted"/>
<dbReference type="OrthoDB" id="6338576at2759"/>
<dbReference type="InterPro" id="IPR031993">
    <property type="entry name" value="DUF4789"/>
</dbReference>
<dbReference type="PANTHER" id="PTHR21177:SF4">
    <property type="entry name" value="IP06524P"/>
    <property type="match status" value="1"/>
</dbReference>
<name>A0A0N8EDG8_9CRUS</name>
<dbReference type="PANTHER" id="PTHR21177">
    <property type="entry name" value="IP06524P-RELATED"/>
    <property type="match status" value="1"/>
</dbReference>
<accession>A0A0N8EDG8</accession>
<protein>
    <submittedName>
        <fullName evidence="1">Uncharacterized protein</fullName>
    </submittedName>
</protein>
<organism evidence="1">
    <name type="scientific">Daphnia magna</name>
    <dbReference type="NCBI Taxonomy" id="35525"/>
    <lineage>
        <taxon>Eukaryota</taxon>
        <taxon>Metazoa</taxon>
        <taxon>Ecdysozoa</taxon>
        <taxon>Arthropoda</taxon>
        <taxon>Crustacea</taxon>
        <taxon>Branchiopoda</taxon>
        <taxon>Diplostraca</taxon>
        <taxon>Cladocera</taxon>
        <taxon>Anomopoda</taxon>
        <taxon>Daphniidae</taxon>
        <taxon>Daphnia</taxon>
    </lineage>
</organism>
<dbReference type="EMBL" id="GDIQ01037524">
    <property type="protein sequence ID" value="JAN57213.1"/>
    <property type="molecule type" value="Transcribed_RNA"/>
</dbReference>